<organism evidence="1 2">
    <name type="scientific">Roseospira marina</name>
    <dbReference type="NCBI Taxonomy" id="140057"/>
    <lineage>
        <taxon>Bacteria</taxon>
        <taxon>Pseudomonadati</taxon>
        <taxon>Pseudomonadota</taxon>
        <taxon>Alphaproteobacteria</taxon>
        <taxon>Rhodospirillales</taxon>
        <taxon>Rhodospirillaceae</taxon>
        <taxon>Roseospira</taxon>
    </lineage>
</organism>
<proteinExistence type="predicted"/>
<protein>
    <submittedName>
        <fullName evidence="1">Uncharacterized protein</fullName>
    </submittedName>
</protein>
<name>A0A5M6I987_9PROT</name>
<evidence type="ECO:0000313" key="1">
    <source>
        <dbReference type="EMBL" id="KAA5604299.1"/>
    </source>
</evidence>
<sequence>MDNTPLELDNIIELEREFFSDILTTNANITPDMKAAFRNETIAERRQRLCRELYQEFEGRVMEGPFRGLFLEPTPAWSASDQCSMLLGTYEAEVVALLFSPATAHRDHLVNLGGG</sequence>
<comment type="caution">
    <text evidence="1">The sequence shown here is derived from an EMBL/GenBank/DDBJ whole genome shotgun (WGS) entry which is preliminary data.</text>
</comment>
<dbReference type="AlphaFoldDB" id="A0A5M6I987"/>
<accession>A0A5M6I987</accession>
<reference evidence="1 2" key="1">
    <citation type="submission" date="2019-09" db="EMBL/GenBank/DDBJ databases">
        <title>Genome sequence of Roseospira marina, one of the more divergent members of the non-sulfur purple photosynthetic bacterial family, the Rhodospirillaceae.</title>
        <authorList>
            <person name="Meyer T."/>
            <person name="Kyndt J."/>
        </authorList>
    </citation>
    <scope>NUCLEOTIDE SEQUENCE [LARGE SCALE GENOMIC DNA]</scope>
    <source>
        <strain evidence="1 2">DSM 15113</strain>
    </source>
</reference>
<dbReference type="EMBL" id="VWPJ01000019">
    <property type="protein sequence ID" value="KAA5604299.1"/>
    <property type="molecule type" value="Genomic_DNA"/>
</dbReference>
<keyword evidence="2" id="KW-1185">Reference proteome</keyword>
<evidence type="ECO:0000313" key="2">
    <source>
        <dbReference type="Proteomes" id="UP000324065"/>
    </source>
</evidence>
<gene>
    <name evidence="1" type="ORF">F1188_16535</name>
</gene>
<dbReference type="Proteomes" id="UP000324065">
    <property type="component" value="Unassembled WGS sequence"/>
</dbReference>
<dbReference type="RefSeq" id="WP_150063556.1">
    <property type="nucleotide sequence ID" value="NZ_JACHII010000018.1"/>
</dbReference>